<protein>
    <submittedName>
        <fullName evidence="2">Uncharacterized protein</fullName>
    </submittedName>
</protein>
<reference evidence="2 3" key="1">
    <citation type="submission" date="2018-03" db="EMBL/GenBank/DDBJ databases">
        <title>Genomes of Pezizomycetes fungi and the evolution of truffles.</title>
        <authorList>
            <person name="Murat C."/>
            <person name="Payen T."/>
            <person name="Noel B."/>
            <person name="Kuo A."/>
            <person name="Martin F.M."/>
        </authorList>
    </citation>
    <scope>NUCLEOTIDE SEQUENCE [LARGE SCALE GENOMIC DNA]</scope>
    <source>
        <strain evidence="2">091103-1</strain>
    </source>
</reference>
<name>A0A317SDD9_9PEZI</name>
<dbReference type="AlphaFoldDB" id="A0A317SDD9"/>
<accession>A0A317SDD9</accession>
<sequence>MSSLLQNTESRKPAHQVSPGFYFPTDTDGNVLPLFSGGRPNRRPSTLSAREIRPASSDLPKAGVMTKRTHFVPHRLLRARSAPISCLKLAQRPEPLHQAPLFPCDASGAVLPLFHPSTSTSTSPRCFSDATTTSSSSSGNSHASLPWNAPGEVLESFGESARAGSSADVPAVAVGNSDDGDGDDDEEEDDSVESVIEWIDEMLNSITLGKGKDNCSEDKGLMIHVIPEHRHHAYRPIYPRRVSNRAGFVLHGGTLAQALREATLVTS</sequence>
<feature type="region of interest" description="Disordered" evidence="1">
    <location>
        <begin position="118"/>
        <end position="192"/>
    </location>
</feature>
<evidence type="ECO:0000256" key="1">
    <source>
        <dbReference type="SAM" id="MobiDB-lite"/>
    </source>
</evidence>
<dbReference type="EMBL" id="PYWC01000156">
    <property type="protein sequence ID" value="PWW71640.1"/>
    <property type="molecule type" value="Genomic_DNA"/>
</dbReference>
<evidence type="ECO:0000313" key="2">
    <source>
        <dbReference type="EMBL" id="PWW71640.1"/>
    </source>
</evidence>
<evidence type="ECO:0000313" key="3">
    <source>
        <dbReference type="Proteomes" id="UP000246991"/>
    </source>
</evidence>
<feature type="compositionally biased region" description="Acidic residues" evidence="1">
    <location>
        <begin position="178"/>
        <end position="192"/>
    </location>
</feature>
<comment type="caution">
    <text evidence="2">The sequence shown here is derived from an EMBL/GenBank/DDBJ whole genome shotgun (WGS) entry which is preliminary data.</text>
</comment>
<dbReference type="Proteomes" id="UP000246991">
    <property type="component" value="Unassembled WGS sequence"/>
</dbReference>
<proteinExistence type="predicted"/>
<keyword evidence="3" id="KW-1185">Reference proteome</keyword>
<dbReference type="OrthoDB" id="5418882at2759"/>
<organism evidence="2 3">
    <name type="scientific">Tuber magnatum</name>
    <name type="common">white Piedmont truffle</name>
    <dbReference type="NCBI Taxonomy" id="42249"/>
    <lineage>
        <taxon>Eukaryota</taxon>
        <taxon>Fungi</taxon>
        <taxon>Dikarya</taxon>
        <taxon>Ascomycota</taxon>
        <taxon>Pezizomycotina</taxon>
        <taxon>Pezizomycetes</taxon>
        <taxon>Pezizales</taxon>
        <taxon>Tuberaceae</taxon>
        <taxon>Tuber</taxon>
    </lineage>
</organism>
<feature type="region of interest" description="Disordered" evidence="1">
    <location>
        <begin position="36"/>
        <end position="57"/>
    </location>
</feature>
<gene>
    <name evidence="2" type="ORF">C7212DRAFT_367161</name>
</gene>